<dbReference type="AlphaFoldDB" id="A0A843U630"/>
<organism evidence="1 2">
    <name type="scientific">Colocasia esculenta</name>
    <name type="common">Wild taro</name>
    <name type="synonym">Arum esculentum</name>
    <dbReference type="NCBI Taxonomy" id="4460"/>
    <lineage>
        <taxon>Eukaryota</taxon>
        <taxon>Viridiplantae</taxon>
        <taxon>Streptophyta</taxon>
        <taxon>Embryophyta</taxon>
        <taxon>Tracheophyta</taxon>
        <taxon>Spermatophyta</taxon>
        <taxon>Magnoliopsida</taxon>
        <taxon>Liliopsida</taxon>
        <taxon>Araceae</taxon>
        <taxon>Aroideae</taxon>
        <taxon>Colocasieae</taxon>
        <taxon>Colocasia</taxon>
    </lineage>
</organism>
<evidence type="ECO:0000313" key="2">
    <source>
        <dbReference type="Proteomes" id="UP000652761"/>
    </source>
</evidence>
<protein>
    <submittedName>
        <fullName evidence="1">Uncharacterized protein</fullName>
    </submittedName>
</protein>
<reference evidence="1" key="1">
    <citation type="submission" date="2017-07" db="EMBL/GenBank/DDBJ databases">
        <title>Taro Niue Genome Assembly and Annotation.</title>
        <authorList>
            <person name="Atibalentja N."/>
            <person name="Keating K."/>
            <person name="Fields C.J."/>
        </authorList>
    </citation>
    <scope>NUCLEOTIDE SEQUENCE</scope>
    <source>
        <strain evidence="1">Niue_2</strain>
        <tissue evidence="1">Leaf</tissue>
    </source>
</reference>
<keyword evidence="2" id="KW-1185">Reference proteome</keyword>
<dbReference type="Proteomes" id="UP000652761">
    <property type="component" value="Unassembled WGS sequence"/>
</dbReference>
<dbReference type="EMBL" id="NMUH01000363">
    <property type="protein sequence ID" value="MQL77716.1"/>
    <property type="molecule type" value="Genomic_DNA"/>
</dbReference>
<gene>
    <name evidence="1" type="ORF">Taro_010140</name>
</gene>
<proteinExistence type="predicted"/>
<sequence length="64" mass="7535">MMTLHISTGLDWSDERPVVIAMDYSQYPRVSQMMTLHISMGLDWSDERLGVIAMDYSQYPRMNY</sequence>
<evidence type="ECO:0000313" key="1">
    <source>
        <dbReference type="EMBL" id="MQL77716.1"/>
    </source>
</evidence>
<name>A0A843U630_COLES</name>
<accession>A0A843U630</accession>
<comment type="caution">
    <text evidence="1">The sequence shown here is derived from an EMBL/GenBank/DDBJ whole genome shotgun (WGS) entry which is preliminary data.</text>
</comment>